<dbReference type="EMBL" id="LNXY01000031">
    <property type="protein sequence ID" value="KTC84536.1"/>
    <property type="molecule type" value="Genomic_DNA"/>
</dbReference>
<protein>
    <submittedName>
        <fullName evidence="1">Uncharacterized protein</fullName>
    </submittedName>
</protein>
<name>A0A0W0SMF6_9GAMM</name>
<dbReference type="AlphaFoldDB" id="A0A0W0SMF6"/>
<proteinExistence type="predicted"/>
<reference evidence="1 2" key="1">
    <citation type="submission" date="2015-11" db="EMBL/GenBank/DDBJ databases">
        <title>Genomic analysis of 38 Legionella species identifies large and diverse effector repertoires.</title>
        <authorList>
            <person name="Burstein D."/>
            <person name="Amaro F."/>
            <person name="Zusman T."/>
            <person name="Lifshitz Z."/>
            <person name="Cohen O."/>
            <person name="Gilbert J.A."/>
            <person name="Pupko T."/>
            <person name="Shuman H.A."/>
            <person name="Segal G."/>
        </authorList>
    </citation>
    <scope>NUCLEOTIDE SEQUENCE [LARGE SCALE GENOMIC DNA]</scope>
    <source>
        <strain evidence="1 2">ATCC 700990</strain>
    </source>
</reference>
<dbReference type="RefSeq" id="WP_058496978.1">
    <property type="nucleotide sequence ID" value="NZ_CAAAIU010000004.1"/>
</dbReference>
<keyword evidence="2" id="KW-1185">Reference proteome</keyword>
<dbReference type="PATRIC" id="fig|1212489.4.peg.2846"/>
<dbReference type="Proteomes" id="UP000054736">
    <property type="component" value="Unassembled WGS sequence"/>
</dbReference>
<sequence>MKSKIELQFEKKKSVIGAYEVYGLAPLTHYTASYPDSILFRFSMYQVNYVLRSRIERAVHSLQGHYQLPVSYSPDSGMHGVPAHQATYFFEMLKNIMRLYRGIFYIEQETLDPLFKSLVANDYLNENQVEQYQNDFAELNAVPEYDGRKVHGLMDAKSTHYSYDVISSRLCPEKVGLVQARIDELNAEISSFYICIHKERKEEKIAGLQELLRLTKFMDVPNAIKEVKENYPQIDKGFFSNRTGKLLESILTSEQNPSSEESSKLNLA</sequence>
<evidence type="ECO:0000313" key="2">
    <source>
        <dbReference type="Proteomes" id="UP000054736"/>
    </source>
</evidence>
<accession>A0A0W0SMF6</accession>
<evidence type="ECO:0000313" key="1">
    <source>
        <dbReference type="EMBL" id="KTC84536.1"/>
    </source>
</evidence>
<gene>
    <name evidence="1" type="ORF">Ldro_2700</name>
</gene>
<comment type="caution">
    <text evidence="1">The sequence shown here is derived from an EMBL/GenBank/DDBJ whole genome shotgun (WGS) entry which is preliminary data.</text>
</comment>
<organism evidence="1 2">
    <name type="scientific">Legionella drozanskii LLAP-1</name>
    <dbReference type="NCBI Taxonomy" id="1212489"/>
    <lineage>
        <taxon>Bacteria</taxon>
        <taxon>Pseudomonadati</taxon>
        <taxon>Pseudomonadota</taxon>
        <taxon>Gammaproteobacteria</taxon>
        <taxon>Legionellales</taxon>
        <taxon>Legionellaceae</taxon>
        <taxon>Legionella</taxon>
    </lineage>
</organism>